<dbReference type="Proteomes" id="UP000276133">
    <property type="component" value="Unassembled WGS sequence"/>
</dbReference>
<gene>
    <name evidence="1" type="ORF">BpHYR1_044274</name>
</gene>
<organism evidence="1 2">
    <name type="scientific">Brachionus plicatilis</name>
    <name type="common">Marine rotifer</name>
    <name type="synonym">Brachionus muelleri</name>
    <dbReference type="NCBI Taxonomy" id="10195"/>
    <lineage>
        <taxon>Eukaryota</taxon>
        <taxon>Metazoa</taxon>
        <taxon>Spiralia</taxon>
        <taxon>Gnathifera</taxon>
        <taxon>Rotifera</taxon>
        <taxon>Eurotatoria</taxon>
        <taxon>Monogononta</taxon>
        <taxon>Pseudotrocha</taxon>
        <taxon>Ploima</taxon>
        <taxon>Brachionidae</taxon>
        <taxon>Brachionus</taxon>
    </lineage>
</organism>
<proteinExistence type="predicted"/>
<sequence length="88" mass="10813">MERKFMNRYVKGFVCEKNFSSCFVLYYRRFNQKNYFLVPVNISLLSLLIEEKEKLIYEKKAGRPIRQITFPANYFSFISERMRYKNNN</sequence>
<dbReference type="AlphaFoldDB" id="A0A3M7PDU6"/>
<protein>
    <submittedName>
        <fullName evidence="1">Uncharacterized protein</fullName>
    </submittedName>
</protein>
<name>A0A3M7PDU6_BRAPC</name>
<evidence type="ECO:0000313" key="1">
    <source>
        <dbReference type="EMBL" id="RMZ97281.1"/>
    </source>
</evidence>
<keyword evidence="2" id="KW-1185">Reference proteome</keyword>
<reference evidence="1 2" key="1">
    <citation type="journal article" date="2018" name="Sci. Rep.">
        <title>Genomic signatures of local adaptation to the degree of environmental predictability in rotifers.</title>
        <authorList>
            <person name="Franch-Gras L."/>
            <person name="Hahn C."/>
            <person name="Garcia-Roger E.M."/>
            <person name="Carmona M.J."/>
            <person name="Serra M."/>
            <person name="Gomez A."/>
        </authorList>
    </citation>
    <scope>NUCLEOTIDE SEQUENCE [LARGE SCALE GENOMIC DNA]</scope>
    <source>
        <strain evidence="1">HYR1</strain>
    </source>
</reference>
<evidence type="ECO:0000313" key="2">
    <source>
        <dbReference type="Proteomes" id="UP000276133"/>
    </source>
</evidence>
<accession>A0A3M7PDU6</accession>
<comment type="caution">
    <text evidence="1">The sequence shown here is derived from an EMBL/GenBank/DDBJ whole genome shotgun (WGS) entry which is preliminary data.</text>
</comment>
<dbReference type="EMBL" id="REGN01011516">
    <property type="protein sequence ID" value="RMZ97281.1"/>
    <property type="molecule type" value="Genomic_DNA"/>
</dbReference>